<gene>
    <name evidence="1" type="ORF">OFUS_LOCUS26134</name>
</gene>
<sequence>GKYKLMIRKGKTTAPIKISATAKLTKNMLLTVRKDLNEMILTTTGIFPPHIINDRTQLDVSINIENESNASFMSFMELLPPFKSSIYPDVIDSFPTSKWLIT</sequence>
<proteinExistence type="predicted"/>
<reference evidence="1" key="1">
    <citation type="submission" date="2022-03" db="EMBL/GenBank/DDBJ databases">
        <authorList>
            <person name="Martin C."/>
        </authorList>
    </citation>
    <scope>NUCLEOTIDE SEQUENCE</scope>
</reference>
<accession>A0A8J1TN38</accession>
<organism evidence="1 2">
    <name type="scientific">Owenia fusiformis</name>
    <name type="common">Polychaete worm</name>
    <dbReference type="NCBI Taxonomy" id="6347"/>
    <lineage>
        <taxon>Eukaryota</taxon>
        <taxon>Metazoa</taxon>
        <taxon>Spiralia</taxon>
        <taxon>Lophotrochozoa</taxon>
        <taxon>Annelida</taxon>
        <taxon>Polychaeta</taxon>
        <taxon>Sedentaria</taxon>
        <taxon>Canalipalpata</taxon>
        <taxon>Sabellida</taxon>
        <taxon>Oweniida</taxon>
        <taxon>Oweniidae</taxon>
        <taxon>Owenia</taxon>
    </lineage>
</organism>
<feature type="non-terminal residue" evidence="1">
    <location>
        <position position="1"/>
    </location>
</feature>
<dbReference type="AlphaFoldDB" id="A0A8J1TN38"/>
<evidence type="ECO:0000313" key="2">
    <source>
        <dbReference type="Proteomes" id="UP000749559"/>
    </source>
</evidence>
<name>A0A8J1TN38_OWEFU</name>
<dbReference type="EMBL" id="CAIIXF020000012">
    <property type="protein sequence ID" value="CAH1802459.1"/>
    <property type="molecule type" value="Genomic_DNA"/>
</dbReference>
<evidence type="ECO:0000313" key="1">
    <source>
        <dbReference type="EMBL" id="CAH1802459.1"/>
    </source>
</evidence>
<keyword evidence="2" id="KW-1185">Reference proteome</keyword>
<dbReference type="Proteomes" id="UP000749559">
    <property type="component" value="Unassembled WGS sequence"/>
</dbReference>
<protein>
    <submittedName>
        <fullName evidence="1">Uncharacterized protein</fullName>
    </submittedName>
</protein>
<comment type="caution">
    <text evidence="1">The sequence shown here is derived from an EMBL/GenBank/DDBJ whole genome shotgun (WGS) entry which is preliminary data.</text>
</comment>